<evidence type="ECO:0000313" key="2">
    <source>
        <dbReference type="EMBL" id="WWD80289.1"/>
    </source>
</evidence>
<keyword evidence="3" id="KW-1185">Reference proteome</keyword>
<dbReference type="EMBL" id="CP144914">
    <property type="protein sequence ID" value="WWD80289.1"/>
    <property type="molecule type" value="Genomic_DNA"/>
</dbReference>
<dbReference type="RefSeq" id="WP_147804206.1">
    <property type="nucleotide sequence ID" value="NZ_CP144914.1"/>
</dbReference>
<dbReference type="OrthoDB" id="2376882at2"/>
<name>A0A5C7FC71_9BACI</name>
<dbReference type="PANTHER" id="PTHR40051">
    <property type="entry name" value="IG HYPOTHETICAL 15966"/>
    <property type="match status" value="1"/>
</dbReference>
<feature type="region of interest" description="Disordered" evidence="1">
    <location>
        <begin position="28"/>
        <end position="51"/>
    </location>
</feature>
<dbReference type="InterPro" id="IPR014962">
    <property type="entry name" value="YolD"/>
</dbReference>
<dbReference type="PANTHER" id="PTHR40051:SF1">
    <property type="entry name" value="YOLD-LIKE FAMILY PROTEIN"/>
    <property type="match status" value="1"/>
</dbReference>
<organism evidence="2 3">
    <name type="scientific">Alkalicoccus halolimnae</name>
    <dbReference type="NCBI Taxonomy" id="1667239"/>
    <lineage>
        <taxon>Bacteria</taxon>
        <taxon>Bacillati</taxon>
        <taxon>Bacillota</taxon>
        <taxon>Bacilli</taxon>
        <taxon>Bacillales</taxon>
        <taxon>Bacillaceae</taxon>
        <taxon>Alkalicoccus</taxon>
    </lineage>
</organism>
<accession>A0A5C7FC71</accession>
<sequence length="110" mass="13352">MEEFLRRGNLMWEGSRMMLHEHREALEKYHEEKLKQPPPDPSPEDLSEMGAAAMDSLQYEMDVIVTYWKEGFYYEVPGIIDRVDQARREIKFEGEWIPFHHLRWIERKDV</sequence>
<gene>
    <name evidence="2" type="ORF">FTX54_001600</name>
</gene>
<protein>
    <submittedName>
        <fullName evidence="2">YolD-like family protein</fullName>
    </submittedName>
</protein>
<evidence type="ECO:0000256" key="1">
    <source>
        <dbReference type="SAM" id="MobiDB-lite"/>
    </source>
</evidence>
<dbReference type="AlphaFoldDB" id="A0A5C7FC71"/>
<dbReference type="KEGG" id="ahal:FTX54_001600"/>
<proteinExistence type="predicted"/>
<reference evidence="2 3" key="1">
    <citation type="submission" date="2024-01" db="EMBL/GenBank/DDBJ databases">
        <title>Complete Genome Sequence of Alkalicoccus halolimnae BZ-SZ-XJ29T, a Moderately Halophilic Bacterium Isolated from a Salt Lake.</title>
        <authorList>
            <person name="Zhao B."/>
        </authorList>
    </citation>
    <scope>NUCLEOTIDE SEQUENCE [LARGE SCALE GENOMIC DNA]</scope>
    <source>
        <strain evidence="2 3">BZ-SZ-XJ29</strain>
    </source>
</reference>
<dbReference type="Proteomes" id="UP000321816">
    <property type="component" value="Chromosome"/>
</dbReference>
<evidence type="ECO:0000313" key="3">
    <source>
        <dbReference type="Proteomes" id="UP000321816"/>
    </source>
</evidence>
<dbReference type="Pfam" id="PF08863">
    <property type="entry name" value="YolD"/>
    <property type="match status" value="1"/>
</dbReference>